<feature type="transmembrane region" description="Helical" evidence="2">
    <location>
        <begin position="229"/>
        <end position="257"/>
    </location>
</feature>
<dbReference type="NCBIfam" id="NF042915">
    <property type="entry name" value="MAB_1171c_fam"/>
    <property type="match status" value="1"/>
</dbReference>
<accession>A0ABU3UBA1</accession>
<keyword evidence="5" id="KW-1185">Reference proteome</keyword>
<protein>
    <recommendedName>
        <fullName evidence="3">DUF6545 domain-containing protein</fullName>
    </recommendedName>
</protein>
<evidence type="ECO:0000259" key="3">
    <source>
        <dbReference type="Pfam" id="PF20182"/>
    </source>
</evidence>
<dbReference type="Pfam" id="PF20182">
    <property type="entry name" value="DUF6545"/>
    <property type="match status" value="1"/>
</dbReference>
<feature type="transmembrane region" description="Helical" evidence="2">
    <location>
        <begin position="196"/>
        <end position="217"/>
    </location>
</feature>
<evidence type="ECO:0000313" key="4">
    <source>
        <dbReference type="EMBL" id="MDU8991188.1"/>
    </source>
</evidence>
<feature type="transmembrane region" description="Helical" evidence="2">
    <location>
        <begin position="277"/>
        <end position="297"/>
    </location>
</feature>
<reference evidence="4 5" key="1">
    <citation type="submission" date="2023-02" db="EMBL/GenBank/DDBJ databases">
        <authorList>
            <person name="Maleckis M."/>
        </authorList>
    </citation>
    <scope>NUCLEOTIDE SEQUENCE [LARGE SCALE GENOMIC DNA]</scope>
    <source>
        <strain evidence="4 5">P8-A2</strain>
    </source>
</reference>
<feature type="domain" description="DUF6545" evidence="3">
    <location>
        <begin position="308"/>
        <end position="416"/>
    </location>
</feature>
<evidence type="ECO:0000256" key="1">
    <source>
        <dbReference type="SAM" id="MobiDB-lite"/>
    </source>
</evidence>
<dbReference type="InterPro" id="IPR046675">
    <property type="entry name" value="DUF6545"/>
</dbReference>
<organism evidence="4 5">
    <name type="scientific">Streptomyces mirabilis</name>
    <dbReference type="NCBI Taxonomy" id="68239"/>
    <lineage>
        <taxon>Bacteria</taxon>
        <taxon>Bacillati</taxon>
        <taxon>Actinomycetota</taxon>
        <taxon>Actinomycetes</taxon>
        <taxon>Kitasatosporales</taxon>
        <taxon>Streptomycetaceae</taxon>
        <taxon>Streptomyces</taxon>
    </lineage>
</organism>
<keyword evidence="2" id="KW-0472">Membrane</keyword>
<evidence type="ECO:0000256" key="2">
    <source>
        <dbReference type="SAM" id="Phobius"/>
    </source>
</evidence>
<keyword evidence="2" id="KW-0812">Transmembrane</keyword>
<proteinExistence type="predicted"/>
<feature type="transmembrane region" description="Helical" evidence="2">
    <location>
        <begin position="157"/>
        <end position="176"/>
    </location>
</feature>
<dbReference type="Proteomes" id="UP001257627">
    <property type="component" value="Unassembled WGS sequence"/>
</dbReference>
<dbReference type="RefSeq" id="WP_143610729.1">
    <property type="nucleotide sequence ID" value="NZ_CP107955.1"/>
</dbReference>
<feature type="region of interest" description="Disordered" evidence="1">
    <location>
        <begin position="393"/>
        <end position="429"/>
    </location>
</feature>
<evidence type="ECO:0000313" key="5">
    <source>
        <dbReference type="Proteomes" id="UP001257627"/>
    </source>
</evidence>
<feature type="transmembrane region" description="Helical" evidence="2">
    <location>
        <begin position="125"/>
        <end position="145"/>
    </location>
</feature>
<comment type="caution">
    <text evidence="4">The sequence shown here is derived from an EMBL/GenBank/DDBJ whole genome shotgun (WGS) entry which is preliminary data.</text>
</comment>
<dbReference type="InterPro" id="IPR050039">
    <property type="entry name" value="MAB_1171c-like"/>
</dbReference>
<feature type="compositionally biased region" description="Polar residues" evidence="1">
    <location>
        <begin position="416"/>
        <end position="429"/>
    </location>
</feature>
<dbReference type="EMBL" id="JARAKF010000001">
    <property type="protein sequence ID" value="MDU8991188.1"/>
    <property type="molecule type" value="Genomic_DNA"/>
</dbReference>
<keyword evidence="2" id="KW-1133">Transmembrane helix</keyword>
<gene>
    <name evidence="4" type="ORF">PU648_01940</name>
</gene>
<sequence length="429" mass="46065">MALLLGVQDVAAGPIVPVRRGGRDAASRDGAGGQVSVLVALGGRVDGNHDPVEVGHVLAVDPEAFDFEHPALPQRAAWRVTRPGKSPQQRPLTVALAALSVVAALGEPHIDTLLNRFGLTAEHLLFKHLTGIVAAGSVLDFVANMADRGTDPHSRRIRYGLGGLTGTIMIAVSPFIPRGPSGRGFELTNTDQTSVFLYWVFWLGYLGTAVVLATRLCCEQVRAASPGRLRLGLGIIGTGTAIGCGYILNKLTFVALGYLPWLRLPLSGPRTEMINDFLLYTSLFLSVVGTTVPTQLASSMASPILRLQEQRDLELLRPLWLALTRSRPDVVLREVPKGNTRLQRYRCVIEIDDAALALQEYRQPEIKKAARAAGRNAGLSAAEADAFAEAAQLEAARNAQGQRHRPLLPTEYPPQTARTSSPTSAAYGS</sequence>
<name>A0ABU3UBA1_9ACTN</name>